<keyword evidence="6" id="KW-1185">Reference proteome</keyword>
<reference evidence="5 6" key="1">
    <citation type="submission" date="2012-10" db="EMBL/GenBank/DDBJ databases">
        <authorList>
            <person name="Genoscope - CEA"/>
        </authorList>
    </citation>
    <scope>NUCLEOTIDE SEQUENCE [LARGE SCALE GENOMIC DNA]</scope>
    <source>
        <strain evidence="6">AM13 / DSM 14728</strain>
    </source>
</reference>
<evidence type="ECO:0000313" key="6">
    <source>
        <dbReference type="Proteomes" id="UP000010808"/>
    </source>
</evidence>
<feature type="region of interest" description="Disordered" evidence="4">
    <location>
        <begin position="108"/>
        <end position="191"/>
    </location>
</feature>
<dbReference type="GO" id="GO:0006260">
    <property type="term" value="P:DNA replication"/>
    <property type="evidence" value="ECO:0007669"/>
    <property type="project" value="InterPro"/>
</dbReference>
<dbReference type="RefSeq" id="WP_015334772.1">
    <property type="nucleotide sequence ID" value="NC_020055.1"/>
</dbReference>
<keyword evidence="1 2" id="KW-0238">DNA-binding</keyword>
<dbReference type="STRING" id="1121451.DESAM_10181"/>
<feature type="compositionally biased region" description="Low complexity" evidence="4">
    <location>
        <begin position="121"/>
        <end position="164"/>
    </location>
</feature>
<organism evidence="5 6">
    <name type="scientific">Maridesulfovibrio hydrothermalis AM13 = DSM 14728</name>
    <dbReference type="NCBI Taxonomy" id="1121451"/>
    <lineage>
        <taxon>Bacteria</taxon>
        <taxon>Pseudomonadati</taxon>
        <taxon>Thermodesulfobacteriota</taxon>
        <taxon>Desulfovibrionia</taxon>
        <taxon>Desulfovibrionales</taxon>
        <taxon>Desulfovibrionaceae</taxon>
        <taxon>Maridesulfovibrio</taxon>
    </lineage>
</organism>
<dbReference type="HOGENOM" id="CLU_078758_0_1_7"/>
<comment type="caution">
    <text evidence="2">Lacks conserved residue(s) required for the propagation of feature annotation.</text>
</comment>
<dbReference type="HAMAP" id="MF_00984">
    <property type="entry name" value="SSB"/>
    <property type="match status" value="1"/>
</dbReference>
<sequence>MAGSMNKVILIGRIGQDPKLSYTTSGQAVANLSIATDEGYKDRNSGQKVEKTEWHRVVAWRQTAEFIGKYLSKGRLVMVEGKLQTRKWQDQNGQDRYTTEIVANNVQGLDSRQNDGGGYQGQQQGQYNNQQGQQQGQYNQQQGQYNNQQPAQQPGQQPQQQQAQQGGGFGDDEDLGPAFPSEASGMDEVPF</sequence>
<evidence type="ECO:0000256" key="2">
    <source>
        <dbReference type="HAMAP-Rule" id="MF_00984"/>
    </source>
</evidence>
<evidence type="ECO:0000256" key="3">
    <source>
        <dbReference type="RuleBase" id="RU000524"/>
    </source>
</evidence>
<dbReference type="CDD" id="cd04496">
    <property type="entry name" value="SSB_OBF"/>
    <property type="match status" value="1"/>
</dbReference>
<dbReference type="GO" id="GO:0003697">
    <property type="term" value="F:single-stranded DNA binding"/>
    <property type="evidence" value="ECO:0007669"/>
    <property type="project" value="UniProtKB-UniRule"/>
</dbReference>
<evidence type="ECO:0000313" key="5">
    <source>
        <dbReference type="EMBL" id="CCO22162.1"/>
    </source>
</evidence>
<dbReference type="eggNOG" id="COG0629">
    <property type="taxonomic scope" value="Bacteria"/>
</dbReference>
<proteinExistence type="inferred from homology"/>
<dbReference type="KEGG" id="dhy:DESAM_10181"/>
<dbReference type="AlphaFoldDB" id="L0R7G8"/>
<accession>L0R7G8</accession>
<evidence type="ECO:0000256" key="4">
    <source>
        <dbReference type="SAM" id="MobiDB-lite"/>
    </source>
</evidence>
<dbReference type="InterPro" id="IPR000424">
    <property type="entry name" value="Primosome_PriB/ssb"/>
</dbReference>
<dbReference type="SUPFAM" id="SSF50249">
    <property type="entry name" value="Nucleic acid-binding proteins"/>
    <property type="match status" value="1"/>
</dbReference>
<dbReference type="InterPro" id="IPR012340">
    <property type="entry name" value="NA-bd_OB-fold"/>
</dbReference>
<dbReference type="OrthoDB" id="9809878at2"/>
<name>L0R7G8_9BACT</name>
<comment type="subunit">
    <text evidence="2">Homotetramer.</text>
</comment>
<dbReference type="Gene3D" id="2.40.50.140">
    <property type="entry name" value="Nucleic acid-binding proteins"/>
    <property type="match status" value="1"/>
</dbReference>
<dbReference type="NCBIfam" id="TIGR00621">
    <property type="entry name" value="ssb"/>
    <property type="match status" value="1"/>
</dbReference>
<dbReference type="PANTHER" id="PTHR10302">
    <property type="entry name" value="SINGLE-STRANDED DNA-BINDING PROTEIN"/>
    <property type="match status" value="1"/>
</dbReference>
<dbReference type="Proteomes" id="UP000010808">
    <property type="component" value="Chromosome"/>
</dbReference>
<dbReference type="GO" id="GO:0009295">
    <property type="term" value="C:nucleoid"/>
    <property type="evidence" value="ECO:0007669"/>
    <property type="project" value="TreeGrafter"/>
</dbReference>
<dbReference type="PROSITE" id="PS50935">
    <property type="entry name" value="SSB"/>
    <property type="match status" value="1"/>
</dbReference>
<protein>
    <recommendedName>
        <fullName evidence="2 3">Single-stranded DNA-binding protein</fullName>
        <shortName evidence="2">SSB</shortName>
    </recommendedName>
</protein>
<gene>
    <name evidence="5" type="ORF">DESAM_10181</name>
</gene>
<evidence type="ECO:0000256" key="1">
    <source>
        <dbReference type="ARBA" id="ARBA00023125"/>
    </source>
</evidence>
<dbReference type="PATRIC" id="fig|1121451.3.peg.169"/>
<dbReference type="PANTHER" id="PTHR10302:SF27">
    <property type="entry name" value="SINGLE-STRANDED DNA-BINDING PROTEIN"/>
    <property type="match status" value="1"/>
</dbReference>
<dbReference type="EMBL" id="FO203522">
    <property type="protein sequence ID" value="CCO22162.1"/>
    <property type="molecule type" value="Genomic_DNA"/>
</dbReference>
<dbReference type="Pfam" id="PF00436">
    <property type="entry name" value="SSB"/>
    <property type="match status" value="1"/>
</dbReference>
<dbReference type="InterPro" id="IPR011344">
    <property type="entry name" value="ssDNA-bd"/>
</dbReference>